<dbReference type="InterPro" id="IPR036640">
    <property type="entry name" value="ABC1_TM_sf"/>
</dbReference>
<evidence type="ECO:0000256" key="4">
    <source>
        <dbReference type="ARBA" id="ARBA00022741"/>
    </source>
</evidence>
<evidence type="ECO:0000256" key="1">
    <source>
        <dbReference type="ARBA" id="ARBA00004651"/>
    </source>
</evidence>
<name>A0A7Y9LM64_9BURK</name>
<evidence type="ECO:0000256" key="5">
    <source>
        <dbReference type="ARBA" id="ARBA00022840"/>
    </source>
</evidence>
<keyword evidence="3 8" id="KW-0812">Transmembrane</keyword>
<proteinExistence type="predicted"/>
<dbReference type="SUPFAM" id="SSF90123">
    <property type="entry name" value="ABC transporter transmembrane region"/>
    <property type="match status" value="1"/>
</dbReference>
<evidence type="ECO:0000313" key="12">
    <source>
        <dbReference type="Proteomes" id="UP000542125"/>
    </source>
</evidence>
<dbReference type="RefSeq" id="WP_179584068.1">
    <property type="nucleotide sequence ID" value="NZ_JACBYR010000001.1"/>
</dbReference>
<evidence type="ECO:0000256" key="2">
    <source>
        <dbReference type="ARBA" id="ARBA00022475"/>
    </source>
</evidence>
<dbReference type="Pfam" id="PF00005">
    <property type="entry name" value="ABC_tran"/>
    <property type="match status" value="1"/>
</dbReference>
<organism evidence="11 12">
    <name type="scientific">Pigmentiphaga litoralis</name>
    <dbReference type="NCBI Taxonomy" id="516702"/>
    <lineage>
        <taxon>Bacteria</taxon>
        <taxon>Pseudomonadati</taxon>
        <taxon>Pseudomonadota</taxon>
        <taxon>Betaproteobacteria</taxon>
        <taxon>Burkholderiales</taxon>
        <taxon>Alcaligenaceae</taxon>
        <taxon>Pigmentiphaga</taxon>
    </lineage>
</organism>
<keyword evidence="2" id="KW-1003">Cell membrane</keyword>
<evidence type="ECO:0000256" key="8">
    <source>
        <dbReference type="SAM" id="Phobius"/>
    </source>
</evidence>
<feature type="domain" description="ABC transporter" evidence="9">
    <location>
        <begin position="343"/>
        <end position="560"/>
    </location>
</feature>
<keyword evidence="5 11" id="KW-0067">ATP-binding</keyword>
<dbReference type="InterPro" id="IPR039421">
    <property type="entry name" value="Type_1_exporter"/>
</dbReference>
<evidence type="ECO:0000259" key="10">
    <source>
        <dbReference type="PROSITE" id="PS50929"/>
    </source>
</evidence>
<accession>A0A7Y9LM64</accession>
<dbReference type="Proteomes" id="UP000542125">
    <property type="component" value="Unassembled WGS sequence"/>
</dbReference>
<evidence type="ECO:0000313" key="11">
    <source>
        <dbReference type="EMBL" id="NYE81793.1"/>
    </source>
</evidence>
<dbReference type="GO" id="GO:0005524">
    <property type="term" value="F:ATP binding"/>
    <property type="evidence" value="ECO:0007669"/>
    <property type="project" value="UniProtKB-KW"/>
</dbReference>
<dbReference type="AlphaFoldDB" id="A0A7Y9LM64"/>
<feature type="transmembrane region" description="Helical" evidence="8">
    <location>
        <begin position="21"/>
        <end position="39"/>
    </location>
</feature>
<dbReference type="InterPro" id="IPR011527">
    <property type="entry name" value="ABC1_TM_dom"/>
</dbReference>
<dbReference type="InterPro" id="IPR027417">
    <property type="entry name" value="P-loop_NTPase"/>
</dbReference>
<keyword evidence="6 8" id="KW-1133">Transmembrane helix</keyword>
<keyword evidence="4" id="KW-0547">Nucleotide-binding</keyword>
<evidence type="ECO:0000256" key="3">
    <source>
        <dbReference type="ARBA" id="ARBA00022692"/>
    </source>
</evidence>
<feature type="transmembrane region" description="Helical" evidence="8">
    <location>
        <begin position="168"/>
        <end position="188"/>
    </location>
</feature>
<dbReference type="GO" id="GO:0005886">
    <property type="term" value="C:plasma membrane"/>
    <property type="evidence" value="ECO:0007669"/>
    <property type="project" value="UniProtKB-SubCell"/>
</dbReference>
<dbReference type="PANTHER" id="PTHR24221:SF654">
    <property type="entry name" value="ATP-BINDING CASSETTE SUB-FAMILY B MEMBER 6"/>
    <property type="match status" value="1"/>
</dbReference>
<sequence length="563" mass="59205">MSKPNDMAAIARFYLSASGRSLLLGIILTAATVAMGIALLGVSGWFITATALAGMSLTSAIAFDVFMPSASIRLLALGRTVSRYAERVVTHDATFGVLAQLRERLFLGWSQPAAARDLAARPSRWLFRLTADLDALESVYLRLAAPCAAAIGAAALAGLLLASVDPRLGAAAFLALCTLGLGGSAMVMRQAWPHAVRRAKALERVRSQTIDLVAGQTEWIMAGQLDAQKARLWGSDRRLAHTDLALNQVDVIAAWIQGVVGAVFVAAVLLAAAECAATGVATVPMMALAVLGAQASIEPFGALRRGALEAGRTWLAARRIAPRLRAENEALPKIRAPGANVACHLVDVFVRYSCEHRAAVSGFTVSIAKGDRVALIGPSGAGKSTLLSVIAGDVTPNQGKAAGLPATMFTQRTELFQDTLRDNLRLANPAADDTRLWHALADAGLAQDLIGNGAGLDTPLGEGGIGLSGGQSRRLALARLLLHDSSVWLLDEPTEALDASTARDVLTVLAQRADHRTVVIATHLHREAALADRLLLMRAGAVEQDVRRGTPEFDAALSALRPD</sequence>
<feature type="domain" description="ABC transmembrane type-1" evidence="10">
    <location>
        <begin position="23"/>
        <end position="303"/>
    </location>
</feature>
<dbReference type="GO" id="GO:0140359">
    <property type="term" value="F:ABC-type transporter activity"/>
    <property type="evidence" value="ECO:0007669"/>
    <property type="project" value="InterPro"/>
</dbReference>
<dbReference type="EMBL" id="JACBYR010000001">
    <property type="protein sequence ID" value="NYE81793.1"/>
    <property type="molecule type" value="Genomic_DNA"/>
</dbReference>
<comment type="subcellular location">
    <subcellularLocation>
        <location evidence="1">Cell membrane</location>
        <topology evidence="1">Multi-pass membrane protein</topology>
    </subcellularLocation>
</comment>
<protein>
    <submittedName>
        <fullName evidence="11">ATP-binding cassette subfamily C protein CydC</fullName>
    </submittedName>
</protein>
<dbReference type="PROSITE" id="PS50929">
    <property type="entry name" value="ABC_TM1F"/>
    <property type="match status" value="1"/>
</dbReference>
<dbReference type="PANTHER" id="PTHR24221">
    <property type="entry name" value="ATP-BINDING CASSETTE SUB-FAMILY B"/>
    <property type="match status" value="1"/>
</dbReference>
<feature type="transmembrane region" description="Helical" evidence="8">
    <location>
        <begin position="45"/>
        <end position="66"/>
    </location>
</feature>
<dbReference type="InterPro" id="IPR017871">
    <property type="entry name" value="ABC_transporter-like_CS"/>
</dbReference>
<gene>
    <name evidence="11" type="ORF">FHW18_001064</name>
</gene>
<dbReference type="GO" id="GO:0016887">
    <property type="term" value="F:ATP hydrolysis activity"/>
    <property type="evidence" value="ECO:0007669"/>
    <property type="project" value="InterPro"/>
</dbReference>
<dbReference type="InterPro" id="IPR003593">
    <property type="entry name" value="AAA+_ATPase"/>
</dbReference>
<keyword evidence="7 8" id="KW-0472">Membrane</keyword>
<dbReference type="InterPro" id="IPR003439">
    <property type="entry name" value="ABC_transporter-like_ATP-bd"/>
</dbReference>
<evidence type="ECO:0000259" key="9">
    <source>
        <dbReference type="PROSITE" id="PS50893"/>
    </source>
</evidence>
<dbReference type="SUPFAM" id="SSF52540">
    <property type="entry name" value="P-loop containing nucleoside triphosphate hydrolases"/>
    <property type="match status" value="1"/>
</dbReference>
<feature type="transmembrane region" description="Helical" evidence="8">
    <location>
        <begin position="139"/>
        <end position="162"/>
    </location>
</feature>
<evidence type="ECO:0000256" key="7">
    <source>
        <dbReference type="ARBA" id="ARBA00023136"/>
    </source>
</evidence>
<feature type="transmembrane region" description="Helical" evidence="8">
    <location>
        <begin position="251"/>
        <end position="273"/>
    </location>
</feature>
<evidence type="ECO:0000256" key="6">
    <source>
        <dbReference type="ARBA" id="ARBA00022989"/>
    </source>
</evidence>
<dbReference type="SMART" id="SM00382">
    <property type="entry name" value="AAA"/>
    <property type="match status" value="1"/>
</dbReference>
<dbReference type="PROSITE" id="PS50893">
    <property type="entry name" value="ABC_TRANSPORTER_2"/>
    <property type="match status" value="1"/>
</dbReference>
<dbReference type="Gene3D" id="3.40.50.300">
    <property type="entry name" value="P-loop containing nucleotide triphosphate hydrolases"/>
    <property type="match status" value="1"/>
</dbReference>
<dbReference type="PROSITE" id="PS00211">
    <property type="entry name" value="ABC_TRANSPORTER_1"/>
    <property type="match status" value="1"/>
</dbReference>
<keyword evidence="12" id="KW-1185">Reference proteome</keyword>
<dbReference type="Gene3D" id="1.20.1560.10">
    <property type="entry name" value="ABC transporter type 1, transmembrane domain"/>
    <property type="match status" value="1"/>
</dbReference>
<reference evidence="11 12" key="1">
    <citation type="submission" date="2020-07" db="EMBL/GenBank/DDBJ databases">
        <title>Genomic Encyclopedia of Type Strains, Phase IV (KMG-V): Genome sequencing to study the core and pangenomes of soil and plant-associated prokaryotes.</title>
        <authorList>
            <person name="Whitman W."/>
        </authorList>
    </citation>
    <scope>NUCLEOTIDE SEQUENCE [LARGE SCALE GENOMIC DNA]</scope>
    <source>
        <strain evidence="11 12">SAS40</strain>
    </source>
</reference>
<comment type="caution">
    <text evidence="11">The sequence shown here is derived from an EMBL/GenBank/DDBJ whole genome shotgun (WGS) entry which is preliminary data.</text>
</comment>